<feature type="transmembrane region" description="Helical" evidence="1">
    <location>
        <begin position="188"/>
        <end position="208"/>
    </location>
</feature>
<evidence type="ECO:0000256" key="1">
    <source>
        <dbReference type="SAM" id="Phobius"/>
    </source>
</evidence>
<organism evidence="3 4">
    <name type="scientific">Terrihalobacillus insolitus</name>
    <dbReference type="NCBI Taxonomy" id="2950438"/>
    <lineage>
        <taxon>Bacteria</taxon>
        <taxon>Bacillati</taxon>
        <taxon>Bacillota</taxon>
        <taxon>Bacilli</taxon>
        <taxon>Bacillales</taxon>
        <taxon>Bacillaceae</taxon>
        <taxon>Terrihalobacillus</taxon>
    </lineage>
</organism>
<feature type="transmembrane region" description="Helical" evidence="1">
    <location>
        <begin position="220"/>
        <end position="247"/>
    </location>
</feature>
<gene>
    <name evidence="3" type="ORF">NC797_15980</name>
</gene>
<keyword evidence="1" id="KW-0812">Transmembrane</keyword>
<feature type="transmembrane region" description="Helical" evidence="1">
    <location>
        <begin position="148"/>
        <end position="167"/>
    </location>
</feature>
<dbReference type="Proteomes" id="UP001145050">
    <property type="component" value="Unassembled WGS sequence"/>
</dbReference>
<reference evidence="3" key="1">
    <citation type="submission" date="2022-06" db="EMBL/GenBank/DDBJ databases">
        <title>Aquibacillus sp. a new bacterium isolated from soil saline samples.</title>
        <authorList>
            <person name="Galisteo C."/>
            <person name="De La Haba R."/>
            <person name="Sanchez-Porro C."/>
            <person name="Ventosa A."/>
        </authorList>
    </citation>
    <scope>NUCLEOTIDE SEQUENCE</scope>
    <source>
        <strain evidence="3">3ASR75-11</strain>
    </source>
</reference>
<dbReference type="InterPro" id="IPR045768">
    <property type="entry name" value="SpoIIE_N"/>
</dbReference>
<keyword evidence="1" id="KW-1133">Transmembrane helix</keyword>
<sequence length="264" mass="29226">MIDSATRTESKAIEVHNRNIDSWKRKFGEKTKIIFLEKGWLLFLVGFLLGRAIVLSSVSPFALSFLASVWFMRKEKSFKVVLAAVAGALTYEWQHGVYIAGAMLVFLFFASLFNKVNQQQKILPIIVLVSTILARAFYYSILGPLTPYNWTLIIVEGVLSAVLVLIFMQSIPLLSPKRYKPALKNEEIVCMIILLASVLTGMIGWEIQGASFEQISSRYLVLWLAYVGGAAIGSTVGVVAGLILSLADVASLYQMSLLAFSSEE</sequence>
<dbReference type="AlphaFoldDB" id="A0A9X3WZ81"/>
<feature type="domain" description="Stage II sporulation protein E N-terminal" evidence="2">
    <location>
        <begin position="11"/>
        <end position="261"/>
    </location>
</feature>
<keyword evidence="4" id="KW-1185">Reference proteome</keyword>
<comment type="caution">
    <text evidence="3">The sequence shown here is derived from an EMBL/GenBank/DDBJ whole genome shotgun (WGS) entry which is preliminary data.</text>
</comment>
<keyword evidence="1" id="KW-0472">Membrane</keyword>
<evidence type="ECO:0000313" key="4">
    <source>
        <dbReference type="Proteomes" id="UP001145050"/>
    </source>
</evidence>
<feature type="transmembrane region" description="Helical" evidence="1">
    <location>
        <begin position="93"/>
        <end position="113"/>
    </location>
</feature>
<name>A0A9X3WZ81_9BACI</name>
<dbReference type="RefSeq" id="WP_272437823.1">
    <property type="nucleotide sequence ID" value="NZ_JAMQKB010000027.1"/>
</dbReference>
<accession>A0A9X3WZ81</accession>
<feature type="transmembrane region" description="Helical" evidence="1">
    <location>
        <begin position="40"/>
        <end position="73"/>
    </location>
</feature>
<evidence type="ECO:0000313" key="3">
    <source>
        <dbReference type="EMBL" id="MDC3426004.1"/>
    </source>
</evidence>
<feature type="transmembrane region" description="Helical" evidence="1">
    <location>
        <begin position="122"/>
        <end position="142"/>
    </location>
</feature>
<evidence type="ECO:0000259" key="2">
    <source>
        <dbReference type="Pfam" id="PF19732"/>
    </source>
</evidence>
<dbReference type="EMBL" id="JAMQKB010000027">
    <property type="protein sequence ID" value="MDC3426004.1"/>
    <property type="molecule type" value="Genomic_DNA"/>
</dbReference>
<proteinExistence type="predicted"/>
<protein>
    <recommendedName>
        <fullName evidence="2">Stage II sporulation protein E N-terminal domain-containing protein</fullName>
    </recommendedName>
</protein>
<dbReference type="Pfam" id="PF19732">
    <property type="entry name" value="SpoIIE_N"/>
    <property type="match status" value="1"/>
</dbReference>